<dbReference type="Pfam" id="PF01609">
    <property type="entry name" value="DDE_Tnp_1"/>
    <property type="match status" value="1"/>
</dbReference>
<sequence length="615" mass="70381">MYIRKTSIKNKKGGGKYFTYRLVESRRTAKGVRQYTLLNLGTDFFLSKEQWPDLSRRIEDLLCGQQGLFSVSSELERMAQRYAALVIQSTKQQDEIDSMASDAPDYREVDLNSLEALRSRTVGSEHLLIEALQLLGLDKKLKELGFTSPQLAAALGSIIGRACRPGSERATHDWLQNFSALGELISYDFDKISLSRMYEVADKLLKHKTALEEHLSAQERSIFSLKETITLYDLTNTYFEGASGDNSLAARGRSKEKRSDCPLVTLAVVLDGQGFIKQSNVFEGNVSEAKTLAAMIEDLEEKYPPNGLFTKEKPTVVMDAGIATEENIQWLKDKRYPYLVVSRKRHREFDEEQAVFVKKDKQGTVKAQKVVDEETGEILLYCHSTQREKKERAINNRFAIRFEEALEKLDKGLRKKGCVKNYNKVVEKIGRLKQRYPKAAAQYKIAVEQDEQSGNATLITWEPQPQENTKQTLPGVYCIRTCQDWDEKTLWSTYTMLTEVEAVFRSLKSELGLRPIFHQQTERVTGHLFISVLAYHLVQAIRYRLKKSDIHDSWKTIREQVGDHSRITMTVKCKNGDTVHIRKSCRPEPRQQKIYDALGLPHHPGRIIKRTISAK</sequence>
<name>A0A3S3R319_9BACT</name>
<evidence type="ECO:0000313" key="2">
    <source>
        <dbReference type="EMBL" id="RWX42988.1"/>
    </source>
</evidence>
<dbReference type="InterPro" id="IPR047654">
    <property type="entry name" value="IS1634_transpos"/>
</dbReference>
<feature type="domain" description="Transposase IS4-like" evidence="1">
    <location>
        <begin position="252"/>
        <end position="535"/>
    </location>
</feature>
<dbReference type="InterPro" id="IPR012337">
    <property type="entry name" value="RNaseH-like_sf"/>
</dbReference>
<dbReference type="GO" id="GO:0004803">
    <property type="term" value="F:transposase activity"/>
    <property type="evidence" value="ECO:0007669"/>
    <property type="project" value="InterPro"/>
</dbReference>
<dbReference type="GO" id="GO:0003677">
    <property type="term" value="F:DNA binding"/>
    <property type="evidence" value="ECO:0007669"/>
    <property type="project" value="InterPro"/>
</dbReference>
<evidence type="ECO:0000313" key="3">
    <source>
        <dbReference type="Proteomes" id="UP000287853"/>
    </source>
</evidence>
<organism evidence="2 3">
    <name type="scientific">Candidatus Electrothrix aarhusensis</name>
    <dbReference type="NCBI Taxonomy" id="1859131"/>
    <lineage>
        <taxon>Bacteria</taxon>
        <taxon>Pseudomonadati</taxon>
        <taxon>Thermodesulfobacteriota</taxon>
        <taxon>Desulfobulbia</taxon>
        <taxon>Desulfobulbales</taxon>
        <taxon>Desulfobulbaceae</taxon>
        <taxon>Candidatus Electrothrix</taxon>
    </lineage>
</organism>
<dbReference type="PANTHER" id="PTHR34614">
    <property type="match status" value="1"/>
</dbReference>
<dbReference type="SUPFAM" id="SSF53098">
    <property type="entry name" value="Ribonuclease H-like"/>
    <property type="match status" value="1"/>
</dbReference>
<accession>A0A3S3R319</accession>
<dbReference type="NCBIfam" id="NF033559">
    <property type="entry name" value="transpos_IS1634"/>
    <property type="match status" value="1"/>
</dbReference>
<keyword evidence="3" id="KW-1185">Reference proteome</keyword>
<dbReference type="EMBL" id="MTKO01000136">
    <property type="protein sequence ID" value="RWX42988.1"/>
    <property type="molecule type" value="Genomic_DNA"/>
</dbReference>
<comment type="caution">
    <text evidence="2">The sequence shown here is derived from an EMBL/GenBank/DDBJ whole genome shotgun (WGS) entry which is preliminary data.</text>
</comment>
<dbReference type="GO" id="GO:0006313">
    <property type="term" value="P:DNA transposition"/>
    <property type="evidence" value="ECO:0007669"/>
    <property type="project" value="InterPro"/>
</dbReference>
<dbReference type="InterPro" id="IPR002559">
    <property type="entry name" value="Transposase_11"/>
</dbReference>
<gene>
    <name evidence="2" type="ORF">H206_03295</name>
</gene>
<dbReference type="PANTHER" id="PTHR34614:SF2">
    <property type="entry name" value="TRANSPOSASE IS4-LIKE DOMAIN-CONTAINING PROTEIN"/>
    <property type="match status" value="1"/>
</dbReference>
<dbReference type="Proteomes" id="UP000287853">
    <property type="component" value="Unassembled WGS sequence"/>
</dbReference>
<reference evidence="2 3" key="1">
    <citation type="submission" date="2017-01" db="EMBL/GenBank/DDBJ databases">
        <title>The cable genome- insights into the physiology and evolution of filamentous bacteria capable of sulfide oxidation via long distance electron transfer.</title>
        <authorList>
            <person name="Schreiber L."/>
            <person name="Bjerg J.T."/>
            <person name="Boggild A."/>
            <person name="Van De Vossenberg J."/>
            <person name="Meysman F."/>
            <person name="Nielsen L.P."/>
            <person name="Schramm A."/>
            <person name="Kjeldsen K.U."/>
        </authorList>
    </citation>
    <scope>NUCLEOTIDE SEQUENCE [LARGE SCALE GENOMIC DNA]</scope>
    <source>
        <strain evidence="2">MCF</strain>
    </source>
</reference>
<dbReference type="AlphaFoldDB" id="A0A3S3R319"/>
<evidence type="ECO:0000259" key="1">
    <source>
        <dbReference type="Pfam" id="PF01609"/>
    </source>
</evidence>
<proteinExistence type="predicted"/>
<protein>
    <submittedName>
        <fullName evidence="2">Transposase</fullName>
    </submittedName>
</protein>